<dbReference type="GO" id="GO:0003700">
    <property type="term" value="F:DNA-binding transcription factor activity"/>
    <property type="evidence" value="ECO:0007669"/>
    <property type="project" value="TreeGrafter"/>
</dbReference>
<sequence>MQTEEAVAGGRRERKKRETRLALAAAALRLAAEKGPDNVTVEEISEAADVSVRTFFNYFPHKEHAILGRDPEDLERSLTRLREAPAEQSPLTMLRVLVSQALADFEDKAGDAKERVELIGRSPALLAQFVLLGAEDERALSSALAERMGEPPVSLRPALLVGAVTTAVRVAAEKQKLAGEHEVPDLTALVDEAFALLADGLDPAYDKSVLLQAPLTRVQEGQS</sequence>
<dbReference type="PANTHER" id="PTHR30055:SF238">
    <property type="entry name" value="MYCOFACTOCIN BIOSYNTHESIS TRANSCRIPTIONAL REGULATOR MFTR-RELATED"/>
    <property type="match status" value="1"/>
</dbReference>
<keyword evidence="7" id="KW-1185">Reference proteome</keyword>
<dbReference type="PANTHER" id="PTHR30055">
    <property type="entry name" value="HTH-TYPE TRANSCRIPTIONAL REGULATOR RUTR"/>
    <property type="match status" value="1"/>
</dbReference>
<gene>
    <name evidence="6" type="ORF">HDA39_005327</name>
</gene>
<dbReference type="SUPFAM" id="SSF46689">
    <property type="entry name" value="Homeodomain-like"/>
    <property type="match status" value="1"/>
</dbReference>
<keyword evidence="2 4" id="KW-0238">DNA-binding</keyword>
<dbReference type="InterPro" id="IPR050109">
    <property type="entry name" value="HTH-type_TetR-like_transc_reg"/>
</dbReference>
<dbReference type="EMBL" id="JACHMY010000001">
    <property type="protein sequence ID" value="MBB5838593.1"/>
    <property type="molecule type" value="Genomic_DNA"/>
</dbReference>
<dbReference type="InterPro" id="IPR001647">
    <property type="entry name" value="HTH_TetR"/>
</dbReference>
<evidence type="ECO:0000313" key="7">
    <source>
        <dbReference type="Proteomes" id="UP000549971"/>
    </source>
</evidence>
<dbReference type="PROSITE" id="PS50977">
    <property type="entry name" value="HTH_TETR_2"/>
    <property type="match status" value="1"/>
</dbReference>
<dbReference type="Proteomes" id="UP000549971">
    <property type="component" value="Unassembled WGS sequence"/>
</dbReference>
<dbReference type="Pfam" id="PF00440">
    <property type="entry name" value="TetR_N"/>
    <property type="match status" value="1"/>
</dbReference>
<evidence type="ECO:0000256" key="1">
    <source>
        <dbReference type="ARBA" id="ARBA00023015"/>
    </source>
</evidence>
<comment type="caution">
    <text evidence="6">The sequence shown here is derived from an EMBL/GenBank/DDBJ whole genome shotgun (WGS) entry which is preliminary data.</text>
</comment>
<keyword evidence="1" id="KW-0805">Transcription regulation</keyword>
<dbReference type="GO" id="GO:0000976">
    <property type="term" value="F:transcription cis-regulatory region binding"/>
    <property type="evidence" value="ECO:0007669"/>
    <property type="project" value="TreeGrafter"/>
</dbReference>
<name>A0A7W9MX11_9ACTN</name>
<feature type="domain" description="HTH tetR-type" evidence="5">
    <location>
        <begin position="17"/>
        <end position="77"/>
    </location>
</feature>
<evidence type="ECO:0000313" key="6">
    <source>
        <dbReference type="EMBL" id="MBB5838593.1"/>
    </source>
</evidence>
<dbReference type="Pfam" id="PF17754">
    <property type="entry name" value="TetR_C_14"/>
    <property type="match status" value="1"/>
</dbReference>
<dbReference type="InterPro" id="IPR041347">
    <property type="entry name" value="MftR_C"/>
</dbReference>
<keyword evidence="3" id="KW-0804">Transcription</keyword>
<dbReference type="Gene3D" id="1.10.10.60">
    <property type="entry name" value="Homeodomain-like"/>
    <property type="match status" value="1"/>
</dbReference>
<dbReference type="Gene3D" id="1.10.357.10">
    <property type="entry name" value="Tetracycline Repressor, domain 2"/>
    <property type="match status" value="1"/>
</dbReference>
<organism evidence="6 7">
    <name type="scientific">Kribbella italica</name>
    <dbReference type="NCBI Taxonomy" id="1540520"/>
    <lineage>
        <taxon>Bacteria</taxon>
        <taxon>Bacillati</taxon>
        <taxon>Actinomycetota</taxon>
        <taxon>Actinomycetes</taxon>
        <taxon>Propionibacteriales</taxon>
        <taxon>Kribbellaceae</taxon>
        <taxon>Kribbella</taxon>
    </lineage>
</organism>
<evidence type="ECO:0000256" key="3">
    <source>
        <dbReference type="ARBA" id="ARBA00023163"/>
    </source>
</evidence>
<evidence type="ECO:0000259" key="5">
    <source>
        <dbReference type="PROSITE" id="PS50977"/>
    </source>
</evidence>
<reference evidence="6 7" key="1">
    <citation type="submission" date="2020-08" db="EMBL/GenBank/DDBJ databases">
        <title>Sequencing the genomes of 1000 actinobacteria strains.</title>
        <authorList>
            <person name="Klenk H.-P."/>
        </authorList>
    </citation>
    <scope>NUCLEOTIDE SEQUENCE [LARGE SCALE GENOMIC DNA]</scope>
    <source>
        <strain evidence="6 7">DSM 28967</strain>
    </source>
</reference>
<dbReference type="AlphaFoldDB" id="A0A7W9MX11"/>
<proteinExistence type="predicted"/>
<dbReference type="RefSeq" id="WP_184799535.1">
    <property type="nucleotide sequence ID" value="NZ_JACHMY010000001.1"/>
</dbReference>
<accession>A0A7W9MX11</accession>
<protein>
    <submittedName>
        <fullName evidence="6">AcrR family transcriptional regulator</fullName>
    </submittedName>
</protein>
<dbReference type="InterPro" id="IPR009057">
    <property type="entry name" value="Homeodomain-like_sf"/>
</dbReference>
<feature type="DNA-binding region" description="H-T-H motif" evidence="4">
    <location>
        <begin position="40"/>
        <end position="59"/>
    </location>
</feature>
<evidence type="ECO:0000256" key="2">
    <source>
        <dbReference type="ARBA" id="ARBA00023125"/>
    </source>
</evidence>
<evidence type="ECO:0000256" key="4">
    <source>
        <dbReference type="PROSITE-ProRule" id="PRU00335"/>
    </source>
</evidence>